<keyword evidence="3" id="KW-1185">Reference proteome</keyword>
<evidence type="ECO:0000256" key="1">
    <source>
        <dbReference type="SAM" id="MobiDB-lite"/>
    </source>
</evidence>
<feature type="region of interest" description="Disordered" evidence="1">
    <location>
        <begin position="1"/>
        <end position="36"/>
    </location>
</feature>
<evidence type="ECO:0000313" key="2">
    <source>
        <dbReference type="EMBL" id="SAK61370.1"/>
    </source>
</evidence>
<comment type="caution">
    <text evidence="2">The sequence shown here is derived from an EMBL/GenBank/DDBJ whole genome shotgun (WGS) entry which is preliminary data.</text>
</comment>
<dbReference type="EMBL" id="FCOJ02000018">
    <property type="protein sequence ID" value="SAK61370.1"/>
    <property type="molecule type" value="Genomic_DNA"/>
</dbReference>
<gene>
    <name evidence="2" type="ORF">AWB82_02989</name>
</gene>
<dbReference type="Proteomes" id="UP000054596">
    <property type="component" value="Unassembled WGS sequence"/>
</dbReference>
<evidence type="ECO:0000313" key="3">
    <source>
        <dbReference type="Proteomes" id="UP000054596"/>
    </source>
</evidence>
<sequence>MEQGLPRRGRLNDGLIDERARKKASKARASGWRVPTTPAAPIERPFSVRGEFMRAKGPIRLAVVAV</sequence>
<protein>
    <submittedName>
        <fullName evidence="2">Uncharacterized protein</fullName>
    </submittedName>
</protein>
<organism evidence="2 3">
    <name type="scientific">Caballeronia glebae</name>
    <dbReference type="NCBI Taxonomy" id="1777143"/>
    <lineage>
        <taxon>Bacteria</taxon>
        <taxon>Pseudomonadati</taxon>
        <taxon>Pseudomonadota</taxon>
        <taxon>Betaproteobacteria</taxon>
        <taxon>Burkholderiales</taxon>
        <taxon>Burkholderiaceae</taxon>
        <taxon>Caballeronia</taxon>
    </lineage>
</organism>
<dbReference type="AlphaFoldDB" id="A0A158AUN4"/>
<proteinExistence type="predicted"/>
<name>A0A158AUN4_9BURK</name>
<reference evidence="2" key="1">
    <citation type="submission" date="2016-01" db="EMBL/GenBank/DDBJ databases">
        <authorList>
            <person name="Peeters C."/>
        </authorList>
    </citation>
    <scope>NUCLEOTIDE SEQUENCE [LARGE SCALE GENOMIC DNA]</scope>
    <source>
        <strain evidence="2">LMG 29325</strain>
    </source>
</reference>
<accession>A0A158AUN4</accession>